<comment type="caution">
    <text evidence="3">The sequence shown here is derived from an EMBL/GenBank/DDBJ whole genome shotgun (WGS) entry which is preliminary data.</text>
</comment>
<organism evidence="3 4">
    <name type="scientific">Clitoria ternatea</name>
    <name type="common">Butterfly pea</name>
    <dbReference type="NCBI Taxonomy" id="43366"/>
    <lineage>
        <taxon>Eukaryota</taxon>
        <taxon>Viridiplantae</taxon>
        <taxon>Streptophyta</taxon>
        <taxon>Embryophyta</taxon>
        <taxon>Tracheophyta</taxon>
        <taxon>Spermatophyta</taxon>
        <taxon>Magnoliopsida</taxon>
        <taxon>eudicotyledons</taxon>
        <taxon>Gunneridae</taxon>
        <taxon>Pentapetalae</taxon>
        <taxon>rosids</taxon>
        <taxon>fabids</taxon>
        <taxon>Fabales</taxon>
        <taxon>Fabaceae</taxon>
        <taxon>Papilionoideae</taxon>
        <taxon>50 kb inversion clade</taxon>
        <taxon>NPAAA clade</taxon>
        <taxon>indigoferoid/millettioid clade</taxon>
        <taxon>Phaseoleae</taxon>
        <taxon>Clitoria</taxon>
    </lineage>
</organism>
<gene>
    <name evidence="3" type="ORF">RJT34_33038</name>
</gene>
<dbReference type="InterPro" id="IPR044662">
    <property type="entry name" value="HS1/DABB1-like"/>
</dbReference>
<comment type="subunit">
    <text evidence="1">Homodimer.</text>
</comment>
<dbReference type="PANTHER" id="PTHR33178">
    <property type="match status" value="1"/>
</dbReference>
<dbReference type="AlphaFoldDB" id="A0AAN9I2V6"/>
<proteinExistence type="predicted"/>
<name>A0AAN9I2V6_CLITE</name>
<dbReference type="PANTHER" id="PTHR33178:SF7">
    <property type="entry name" value="STRESS RESPONSIVE A_B BARREL DOMAIN PROTEIN"/>
    <property type="match status" value="1"/>
</dbReference>
<reference evidence="3 4" key="1">
    <citation type="submission" date="2024-01" db="EMBL/GenBank/DDBJ databases">
        <title>The genomes of 5 underutilized Papilionoideae crops provide insights into root nodulation and disease resistance.</title>
        <authorList>
            <person name="Yuan L."/>
        </authorList>
    </citation>
    <scope>NUCLEOTIDE SEQUENCE [LARGE SCALE GENOMIC DNA]</scope>
    <source>
        <strain evidence="3">LY-2023</strain>
        <tissue evidence="3">Leaf</tissue>
    </source>
</reference>
<dbReference type="EMBL" id="JAYKXN010000008">
    <property type="protein sequence ID" value="KAK7265418.1"/>
    <property type="molecule type" value="Genomic_DNA"/>
</dbReference>
<evidence type="ECO:0000259" key="2">
    <source>
        <dbReference type="PROSITE" id="PS51502"/>
    </source>
</evidence>
<dbReference type="Gene3D" id="3.30.70.100">
    <property type="match status" value="2"/>
</dbReference>
<evidence type="ECO:0000313" key="4">
    <source>
        <dbReference type="Proteomes" id="UP001359559"/>
    </source>
</evidence>
<dbReference type="Proteomes" id="UP001359559">
    <property type="component" value="Unassembled WGS sequence"/>
</dbReference>
<keyword evidence="4" id="KW-1185">Reference proteome</keyword>
<dbReference type="SMART" id="SM00886">
    <property type="entry name" value="Dabb"/>
    <property type="match status" value="2"/>
</dbReference>
<dbReference type="InterPro" id="IPR011008">
    <property type="entry name" value="Dimeric_a/b-barrel"/>
</dbReference>
<feature type="domain" description="Stress-response A/B barrel" evidence="2">
    <location>
        <begin position="2"/>
        <end position="97"/>
    </location>
</feature>
<accession>A0AAN9I2V6</accession>
<evidence type="ECO:0000313" key="3">
    <source>
        <dbReference type="EMBL" id="KAK7265418.1"/>
    </source>
</evidence>
<dbReference type="Pfam" id="PF07876">
    <property type="entry name" value="Dabb"/>
    <property type="match status" value="2"/>
</dbReference>
<dbReference type="SUPFAM" id="SSF54909">
    <property type="entry name" value="Dimeric alpha+beta barrel"/>
    <property type="match status" value="2"/>
</dbReference>
<protein>
    <recommendedName>
        <fullName evidence="2">Stress-response A/B barrel domain-containing protein</fullName>
    </recommendedName>
</protein>
<evidence type="ECO:0000256" key="1">
    <source>
        <dbReference type="ARBA" id="ARBA00011738"/>
    </source>
</evidence>
<sequence length="218" mass="24069">MIEHVVLLKVKENVSASETNTIVERVNSLISLEHLLHLSMGPLFRIRSTPSSFNFTHMLHARFNSIHDLHAYALHPTHLALIKANAPFIHDIMALDWVAHHPPGGPVPPPASALRVTFFKLKDGLGDHVRHEVLGAISGIEFKQAIQLTCGENLSPERAKGFSIASLAVFPGLRELEALDSNEEVGNYQKNEKIKQHLESVMVLDYVLPSPEVSSSSS</sequence>
<dbReference type="PROSITE" id="PS51502">
    <property type="entry name" value="S_R_A_B_BARREL"/>
    <property type="match status" value="2"/>
</dbReference>
<feature type="domain" description="Stress-response A/B barrel" evidence="2">
    <location>
        <begin position="113"/>
        <end position="206"/>
    </location>
</feature>
<dbReference type="InterPro" id="IPR013097">
    <property type="entry name" value="Dabb"/>
</dbReference>